<dbReference type="Proteomes" id="UP000649617">
    <property type="component" value="Unassembled WGS sequence"/>
</dbReference>
<protein>
    <submittedName>
        <fullName evidence="2">Uncharacterized protein</fullName>
    </submittedName>
</protein>
<evidence type="ECO:0000313" key="2">
    <source>
        <dbReference type="EMBL" id="CAE7497354.1"/>
    </source>
</evidence>
<dbReference type="EMBL" id="CAJNIZ010027058">
    <property type="protein sequence ID" value="CAE7497354.1"/>
    <property type="molecule type" value="Genomic_DNA"/>
</dbReference>
<keyword evidence="3" id="KW-1185">Reference proteome</keyword>
<name>A0A812SRL0_SYMPI</name>
<organism evidence="2 3">
    <name type="scientific">Symbiodinium pilosum</name>
    <name type="common">Dinoflagellate</name>
    <dbReference type="NCBI Taxonomy" id="2952"/>
    <lineage>
        <taxon>Eukaryota</taxon>
        <taxon>Sar</taxon>
        <taxon>Alveolata</taxon>
        <taxon>Dinophyceae</taxon>
        <taxon>Suessiales</taxon>
        <taxon>Symbiodiniaceae</taxon>
        <taxon>Symbiodinium</taxon>
    </lineage>
</organism>
<reference evidence="2" key="1">
    <citation type="submission" date="2021-02" db="EMBL/GenBank/DDBJ databases">
        <authorList>
            <person name="Dougan E. K."/>
            <person name="Rhodes N."/>
            <person name="Thang M."/>
            <person name="Chan C."/>
        </authorList>
    </citation>
    <scope>NUCLEOTIDE SEQUENCE</scope>
</reference>
<keyword evidence="1" id="KW-0732">Signal</keyword>
<evidence type="ECO:0000313" key="3">
    <source>
        <dbReference type="Proteomes" id="UP000649617"/>
    </source>
</evidence>
<gene>
    <name evidence="2" type="ORF">SPIL2461_LOCUS12840</name>
</gene>
<proteinExistence type="predicted"/>
<evidence type="ECO:0000256" key="1">
    <source>
        <dbReference type="SAM" id="SignalP"/>
    </source>
</evidence>
<feature type="signal peptide" evidence="1">
    <location>
        <begin position="1"/>
        <end position="18"/>
    </location>
</feature>
<sequence>MPASNIVALAGGLLLLHMQDVPLWMRVLYFTADVGVCIGRQRHALKDAGLIGRRKAGSLRVLLSLCLASFIRHGV</sequence>
<accession>A0A812SRL0</accession>
<comment type="caution">
    <text evidence="2">The sequence shown here is derived from an EMBL/GenBank/DDBJ whole genome shotgun (WGS) entry which is preliminary data.</text>
</comment>
<dbReference type="AlphaFoldDB" id="A0A812SRL0"/>
<feature type="chain" id="PRO_5032958906" evidence="1">
    <location>
        <begin position="19"/>
        <end position="75"/>
    </location>
</feature>